<evidence type="ECO:0000313" key="2">
    <source>
        <dbReference type="EMBL" id="CBN79651.2"/>
    </source>
</evidence>
<feature type="region of interest" description="Disordered" evidence="1">
    <location>
        <begin position="293"/>
        <end position="334"/>
    </location>
</feature>
<feature type="non-terminal residue" evidence="2">
    <location>
        <position position="627"/>
    </location>
</feature>
<proteinExistence type="predicted"/>
<reference evidence="2 3" key="1">
    <citation type="journal article" date="2010" name="Nature">
        <title>The Ectocarpus genome and the independent evolution of multicellularity in brown algae.</title>
        <authorList>
            <person name="Cock J.M."/>
            <person name="Sterck L."/>
            <person name="Rouze P."/>
            <person name="Scornet D."/>
            <person name="Allen A.E."/>
            <person name="Amoutzias G."/>
            <person name="Anthouard V."/>
            <person name="Artiguenave F."/>
            <person name="Aury J.M."/>
            <person name="Badger J.H."/>
            <person name="Beszteri B."/>
            <person name="Billiau K."/>
            <person name="Bonnet E."/>
            <person name="Bothwell J.H."/>
            <person name="Bowler C."/>
            <person name="Boyen C."/>
            <person name="Brownlee C."/>
            <person name="Carrano C.J."/>
            <person name="Charrier B."/>
            <person name="Cho G.Y."/>
            <person name="Coelho S.M."/>
            <person name="Collen J."/>
            <person name="Corre E."/>
            <person name="Da Silva C."/>
            <person name="Delage L."/>
            <person name="Delaroque N."/>
            <person name="Dittami S.M."/>
            <person name="Doulbeau S."/>
            <person name="Elias M."/>
            <person name="Farnham G."/>
            <person name="Gachon C.M."/>
            <person name="Gschloessl B."/>
            <person name="Heesch S."/>
            <person name="Jabbari K."/>
            <person name="Jubin C."/>
            <person name="Kawai H."/>
            <person name="Kimura K."/>
            <person name="Kloareg B."/>
            <person name="Kupper F.C."/>
            <person name="Lang D."/>
            <person name="Le Bail A."/>
            <person name="Leblanc C."/>
            <person name="Lerouge P."/>
            <person name="Lohr M."/>
            <person name="Lopez P.J."/>
            <person name="Martens C."/>
            <person name="Maumus F."/>
            <person name="Michel G."/>
            <person name="Miranda-Saavedra D."/>
            <person name="Morales J."/>
            <person name="Moreau H."/>
            <person name="Motomura T."/>
            <person name="Nagasato C."/>
            <person name="Napoli C.A."/>
            <person name="Nelson D.R."/>
            <person name="Nyvall-Collen P."/>
            <person name="Peters A.F."/>
            <person name="Pommier C."/>
            <person name="Potin P."/>
            <person name="Poulain J."/>
            <person name="Quesneville H."/>
            <person name="Read B."/>
            <person name="Rensing S.A."/>
            <person name="Ritter A."/>
            <person name="Rousvoal S."/>
            <person name="Samanta M."/>
            <person name="Samson G."/>
            <person name="Schroeder D.C."/>
            <person name="Segurens B."/>
            <person name="Strittmatter M."/>
            <person name="Tonon T."/>
            <person name="Tregear J.W."/>
            <person name="Valentin K."/>
            <person name="von Dassow P."/>
            <person name="Yamagishi T."/>
            <person name="Van de Peer Y."/>
            <person name="Wincker P."/>
        </authorList>
    </citation>
    <scope>NUCLEOTIDE SEQUENCE [LARGE SCALE GENOMIC DNA]</scope>
    <source>
        <strain evidence="3">Ec32 / CCAP1310/4</strain>
    </source>
</reference>
<dbReference type="InterPro" id="IPR043822">
    <property type="entry name" value="EsV_1_7_cys"/>
</dbReference>
<gene>
    <name evidence="2" type="ORF">Esi_0321_0009</name>
</gene>
<feature type="compositionally biased region" description="Acidic residues" evidence="1">
    <location>
        <begin position="618"/>
        <end position="627"/>
    </location>
</feature>
<protein>
    <submittedName>
        <fullName evidence="2">EsV-1-7 (Partial)</fullName>
    </submittedName>
</protein>
<name>D8LL34_ECTSI</name>
<dbReference type="Pfam" id="PF19114">
    <property type="entry name" value="EsV_1_7_cys"/>
    <property type="match status" value="5"/>
</dbReference>
<feature type="compositionally biased region" description="Gly residues" evidence="1">
    <location>
        <begin position="320"/>
        <end position="334"/>
    </location>
</feature>
<evidence type="ECO:0000313" key="3">
    <source>
        <dbReference type="Proteomes" id="UP000002630"/>
    </source>
</evidence>
<feature type="region of interest" description="Disordered" evidence="1">
    <location>
        <begin position="1"/>
        <end position="72"/>
    </location>
</feature>
<feature type="compositionally biased region" description="Gly residues" evidence="1">
    <location>
        <begin position="590"/>
        <end position="601"/>
    </location>
</feature>
<dbReference type="SMART" id="SM01425">
    <property type="entry name" value="EsV_1_7"/>
    <property type="match status" value="5"/>
</dbReference>
<sequence>MQLHHAPTGRPDQHGYSLGHSHQTGPYPMHSFSGPPSSSVAGGIDVRSARDSGSTGVFLHPGPSGDGGEAVRALGNNMGVMSAASPPSAPPTSRRDGYPDVAVARQCEREGCNVQPSYGKVWKKPRFCARHKLPGMMDVRNRRCEEPNCTRQPSYGKEGQRRQFCFTHKREGDVDVKSTRCKSTGCPKHAMYGRPGEMPQYCSAHKAEDMVDVKKRRRCNADNCERRASYALDGEKAAFCSAHKQAGHVNVNNRRCEFHGCSRRPVFSFQGEKPRFCLAHKLDGMQDSRLNAEGRGRARAGAASRPSQVAAAQQRMYGGQNAGGYGRGGGGGGGGGGRGMANGNMGGGATGVNGDMMFGARANGDVKGPMLSHGGGGIGGPHRNVQERATAAQATVSAAAAVIAAIEDEARLDSRGHAVHGVYRNGGGGFRESEVDMYEGLHNGGGFGGGGGGGSMARPKTEPAWASALFSAEGRDGNGAGSLDSSRPSSAGMAPPHGYGEVWQSAPSRTGGGAGSPPVGSAASTLSDVSNGSAAVGIVSSREMNEAEMYHRMASTSAPMDGGGSGRGVLSSQHYSDERNNRGFLNGLTSNGGGGGGGGGDFVSTFSSQQGNTWQGVNEDDGSGNGG</sequence>
<feature type="region of interest" description="Disordered" evidence="1">
    <location>
        <begin position="472"/>
        <end position="532"/>
    </location>
</feature>
<dbReference type="OrthoDB" id="10341918at2759"/>
<accession>D8LL34</accession>
<feature type="compositionally biased region" description="Polar residues" evidence="1">
    <location>
        <begin position="604"/>
        <end position="616"/>
    </location>
</feature>
<dbReference type="Proteomes" id="UP000002630">
    <property type="component" value="Unassembled WGS sequence"/>
</dbReference>
<feature type="region of interest" description="Disordered" evidence="1">
    <location>
        <begin position="557"/>
        <end position="627"/>
    </location>
</feature>
<organism evidence="2 3">
    <name type="scientific">Ectocarpus siliculosus</name>
    <name type="common">Brown alga</name>
    <name type="synonym">Conferva siliculosa</name>
    <dbReference type="NCBI Taxonomy" id="2880"/>
    <lineage>
        <taxon>Eukaryota</taxon>
        <taxon>Sar</taxon>
        <taxon>Stramenopiles</taxon>
        <taxon>Ochrophyta</taxon>
        <taxon>PX clade</taxon>
        <taxon>Phaeophyceae</taxon>
        <taxon>Ectocarpales</taxon>
        <taxon>Ectocarpaceae</taxon>
        <taxon>Ectocarpus</taxon>
    </lineage>
</organism>
<keyword evidence="3" id="KW-1185">Reference proteome</keyword>
<dbReference type="AlphaFoldDB" id="D8LL34"/>
<evidence type="ECO:0000256" key="1">
    <source>
        <dbReference type="SAM" id="MobiDB-lite"/>
    </source>
</evidence>
<dbReference type="InParanoid" id="D8LL34"/>
<dbReference type="EMBL" id="FN649760">
    <property type="protein sequence ID" value="CBN79651.2"/>
    <property type="molecule type" value="Genomic_DNA"/>
</dbReference>
<dbReference type="Gene3D" id="6.10.140.110">
    <property type="match status" value="3"/>
</dbReference>
<dbReference type="STRING" id="2880.D8LL34"/>